<evidence type="ECO:0000259" key="2">
    <source>
        <dbReference type="Pfam" id="PF04542"/>
    </source>
</evidence>
<dbReference type="SUPFAM" id="SSF88659">
    <property type="entry name" value="Sigma3 and sigma4 domains of RNA polymerase sigma factors"/>
    <property type="match status" value="1"/>
</dbReference>
<dbReference type="PATRIC" id="fig|1317121.7.peg.2991"/>
<dbReference type="PANTHER" id="PTHR47756">
    <property type="entry name" value="BLL6612 PROTEIN-RELATED"/>
    <property type="match status" value="1"/>
</dbReference>
<evidence type="ECO:0000259" key="3">
    <source>
        <dbReference type="Pfam" id="PF20239"/>
    </source>
</evidence>
<dbReference type="AlphaFoldDB" id="A0A0L1JQ02"/>
<feature type="region of interest" description="Disordered" evidence="1">
    <location>
        <begin position="76"/>
        <end position="97"/>
    </location>
</feature>
<dbReference type="InterPro" id="IPR046531">
    <property type="entry name" value="DUF6596"/>
</dbReference>
<dbReference type="EMBL" id="AQQZ01000004">
    <property type="protein sequence ID" value="KNG93802.1"/>
    <property type="molecule type" value="Genomic_DNA"/>
</dbReference>
<evidence type="ECO:0000313" key="4">
    <source>
        <dbReference type="EMBL" id="KNG93802.1"/>
    </source>
</evidence>
<sequence>MTPDATRAADLAARDSYGRLLAIIARQTGDIAAAEDALAEAFATALATWPRDGVPDRPDAWLLTAARRKLIDAQRRAARMDVTDTPPEPDPLPTDPDRLPDDRLRLMFVCAHPAIDTRIRTPLMLQTVLGLEAADIASAFLVSPAAMAQRLVRAKAKIRASAIPFTDPSPEDLQPRLTAVLEAIYGAFALDWLAGPGDLSAEALFLARLVVRLVPDEAEALGLAALVCQVAARRHARVRDGILVPVEEQETGAWDEALAEEGARYLMAAQRLGKLGRFQLEAAIQNVHLARRDSGVTDWRALSQLYAGLLQIAPTLGAAVSRAAVVGEDAGPEEGLALLDTIAAADIAGFQPAWAVRAHLLAKTGEHVDARTAYDKAIALTGHPPTRLFLVQRRDALENGPRITLN</sequence>
<dbReference type="Proteomes" id="UP000036938">
    <property type="component" value="Unassembled WGS sequence"/>
</dbReference>
<proteinExistence type="predicted"/>
<dbReference type="SUPFAM" id="SSF88946">
    <property type="entry name" value="Sigma2 domain of RNA polymerase sigma factors"/>
    <property type="match status" value="1"/>
</dbReference>
<dbReference type="InterPro" id="IPR013325">
    <property type="entry name" value="RNA_pol_sigma_r2"/>
</dbReference>
<dbReference type="PANTHER" id="PTHR47756:SF2">
    <property type="entry name" value="BLL6612 PROTEIN"/>
    <property type="match status" value="1"/>
</dbReference>
<protein>
    <submittedName>
        <fullName evidence="4">Uncharacterized protein</fullName>
    </submittedName>
</protein>
<dbReference type="Pfam" id="PF04542">
    <property type="entry name" value="Sigma70_r2"/>
    <property type="match status" value="1"/>
</dbReference>
<dbReference type="Pfam" id="PF20239">
    <property type="entry name" value="DUF6596"/>
    <property type="match status" value="1"/>
</dbReference>
<evidence type="ECO:0000256" key="1">
    <source>
        <dbReference type="SAM" id="MobiDB-lite"/>
    </source>
</evidence>
<dbReference type="GO" id="GO:0006352">
    <property type="term" value="P:DNA-templated transcription initiation"/>
    <property type="evidence" value="ECO:0007669"/>
    <property type="project" value="InterPro"/>
</dbReference>
<dbReference type="Gene3D" id="1.10.1740.10">
    <property type="match status" value="1"/>
</dbReference>
<dbReference type="RefSeq" id="WP_050531007.1">
    <property type="nucleotide sequence ID" value="NZ_AQQZ01000004.1"/>
</dbReference>
<gene>
    <name evidence="4" type="ORF">ATO11_11560</name>
</gene>
<reference evidence="4 5" key="1">
    <citation type="journal article" date="2015" name="Int. J. Syst. Evol. Microbiol.">
        <title>Aestuariivita atlantica sp. nov., isolated from deep sea sediment of the Atlantic Ocean.</title>
        <authorList>
            <person name="Li G."/>
            <person name="Lai Q."/>
            <person name="Du Y."/>
            <person name="Liu X."/>
            <person name="Sun F."/>
            <person name="Shao Z."/>
        </authorList>
    </citation>
    <scope>NUCLEOTIDE SEQUENCE [LARGE SCALE GENOMIC DNA]</scope>
    <source>
        <strain evidence="4 5">22II-S11-z3</strain>
    </source>
</reference>
<dbReference type="InterPro" id="IPR007627">
    <property type="entry name" value="RNA_pol_sigma70_r2"/>
</dbReference>
<name>A0A0L1JQ02_9RHOB</name>
<dbReference type="GO" id="GO:0003700">
    <property type="term" value="F:DNA-binding transcription factor activity"/>
    <property type="evidence" value="ECO:0007669"/>
    <property type="project" value="InterPro"/>
</dbReference>
<evidence type="ECO:0000313" key="5">
    <source>
        <dbReference type="Proteomes" id="UP000036938"/>
    </source>
</evidence>
<dbReference type="STRING" id="1317121.ATO11_11560"/>
<keyword evidence="5" id="KW-1185">Reference proteome</keyword>
<organism evidence="4 5">
    <name type="scientific">Pseudaestuariivita atlantica</name>
    <dbReference type="NCBI Taxonomy" id="1317121"/>
    <lineage>
        <taxon>Bacteria</taxon>
        <taxon>Pseudomonadati</taxon>
        <taxon>Pseudomonadota</taxon>
        <taxon>Alphaproteobacteria</taxon>
        <taxon>Rhodobacterales</taxon>
        <taxon>Paracoccaceae</taxon>
        <taxon>Pseudaestuariivita</taxon>
    </lineage>
</organism>
<feature type="domain" description="DUF6596" evidence="3">
    <location>
        <begin position="176"/>
        <end position="269"/>
    </location>
</feature>
<dbReference type="OrthoDB" id="9780299at2"/>
<feature type="domain" description="RNA polymerase sigma-70 region 2" evidence="2">
    <location>
        <begin position="17"/>
        <end position="79"/>
    </location>
</feature>
<comment type="caution">
    <text evidence="4">The sequence shown here is derived from an EMBL/GenBank/DDBJ whole genome shotgun (WGS) entry which is preliminary data.</text>
</comment>
<dbReference type="InterPro" id="IPR013324">
    <property type="entry name" value="RNA_pol_sigma_r3/r4-like"/>
</dbReference>
<accession>A0A0L1JQ02</accession>